<evidence type="ECO:0000313" key="3">
    <source>
        <dbReference type="EMBL" id="KAE9345770.1"/>
    </source>
</evidence>
<name>A0A6A3N5L2_9STRA</name>
<dbReference type="Proteomes" id="UP000429607">
    <property type="component" value="Unassembled WGS sequence"/>
</dbReference>
<keyword evidence="1" id="KW-0732">Signal</keyword>
<gene>
    <name evidence="2" type="ORF">PR001_g7446</name>
    <name evidence="3" type="ORF">PR003_g7775</name>
</gene>
<organism evidence="2 4">
    <name type="scientific">Phytophthora rubi</name>
    <dbReference type="NCBI Taxonomy" id="129364"/>
    <lineage>
        <taxon>Eukaryota</taxon>
        <taxon>Sar</taxon>
        <taxon>Stramenopiles</taxon>
        <taxon>Oomycota</taxon>
        <taxon>Peronosporomycetes</taxon>
        <taxon>Peronosporales</taxon>
        <taxon>Peronosporaceae</taxon>
        <taxon>Phytophthora</taxon>
    </lineage>
</organism>
<accession>A0A6A3N5L2</accession>
<keyword evidence="5" id="KW-1185">Reference proteome</keyword>
<protein>
    <submittedName>
        <fullName evidence="2">Uncharacterized protein</fullName>
    </submittedName>
</protein>
<dbReference type="AlphaFoldDB" id="A0A6A3N5L2"/>
<sequence length="53" mass="6111">MLLLCWMVDLLSRTRLTHPTFASYCRVAPEGHFADWTTGAHHLTTTLGRHWDS</sequence>
<reference evidence="2 4" key="1">
    <citation type="submission" date="2018-09" db="EMBL/GenBank/DDBJ databases">
        <title>Genomic investigation of the strawberry pathogen Phytophthora fragariae indicates pathogenicity is determined by transcriptional variation in three key races.</title>
        <authorList>
            <person name="Adams T.M."/>
            <person name="Armitage A.D."/>
            <person name="Sobczyk M.K."/>
            <person name="Bates H.J."/>
            <person name="Dunwell J.M."/>
            <person name="Nellist C.F."/>
            <person name="Harrison R.J."/>
        </authorList>
    </citation>
    <scope>NUCLEOTIDE SEQUENCE [LARGE SCALE GENOMIC DNA]</scope>
    <source>
        <strain evidence="2 4">SCRP249</strain>
        <strain evidence="3 5">SCRP333</strain>
    </source>
</reference>
<comment type="caution">
    <text evidence="2">The sequence shown here is derived from an EMBL/GenBank/DDBJ whole genome shotgun (WGS) entry which is preliminary data.</text>
</comment>
<evidence type="ECO:0000313" key="5">
    <source>
        <dbReference type="Proteomes" id="UP000434957"/>
    </source>
</evidence>
<feature type="chain" id="PRO_5036165275" evidence="1">
    <location>
        <begin position="20"/>
        <end position="53"/>
    </location>
</feature>
<dbReference type="Proteomes" id="UP000434957">
    <property type="component" value="Unassembled WGS sequence"/>
</dbReference>
<evidence type="ECO:0000313" key="4">
    <source>
        <dbReference type="Proteomes" id="UP000429607"/>
    </source>
</evidence>
<evidence type="ECO:0000256" key="1">
    <source>
        <dbReference type="SAM" id="SignalP"/>
    </source>
</evidence>
<dbReference type="EMBL" id="QXFV01000371">
    <property type="protein sequence ID" value="KAE9039588.1"/>
    <property type="molecule type" value="Genomic_DNA"/>
</dbReference>
<proteinExistence type="predicted"/>
<evidence type="ECO:0000313" key="2">
    <source>
        <dbReference type="EMBL" id="KAE9039588.1"/>
    </source>
</evidence>
<feature type="signal peptide" evidence="1">
    <location>
        <begin position="1"/>
        <end position="19"/>
    </location>
</feature>
<dbReference type="EMBL" id="QXFT01000374">
    <property type="protein sequence ID" value="KAE9345770.1"/>
    <property type="molecule type" value="Genomic_DNA"/>
</dbReference>